<evidence type="ECO:0000313" key="1">
    <source>
        <dbReference type="EMBL" id="KKN79202.1"/>
    </source>
</evidence>
<comment type="caution">
    <text evidence="1">The sequence shown here is derived from an EMBL/GenBank/DDBJ whole genome shotgun (WGS) entry which is preliminary data.</text>
</comment>
<accession>A0A0F9TW73</accession>
<protein>
    <submittedName>
        <fullName evidence="1">Uncharacterized protein</fullName>
    </submittedName>
</protein>
<organism evidence="1">
    <name type="scientific">marine sediment metagenome</name>
    <dbReference type="NCBI Taxonomy" id="412755"/>
    <lineage>
        <taxon>unclassified sequences</taxon>
        <taxon>metagenomes</taxon>
        <taxon>ecological metagenomes</taxon>
    </lineage>
</organism>
<dbReference type="AlphaFoldDB" id="A0A0F9TW73"/>
<proteinExistence type="predicted"/>
<gene>
    <name evidence="1" type="ORF">LCGC14_0342190</name>
</gene>
<dbReference type="EMBL" id="LAZR01000251">
    <property type="protein sequence ID" value="KKN79202.1"/>
    <property type="molecule type" value="Genomic_DNA"/>
</dbReference>
<name>A0A0F9TW73_9ZZZZ</name>
<reference evidence="1" key="1">
    <citation type="journal article" date="2015" name="Nature">
        <title>Complex archaea that bridge the gap between prokaryotes and eukaryotes.</title>
        <authorList>
            <person name="Spang A."/>
            <person name="Saw J.H."/>
            <person name="Jorgensen S.L."/>
            <person name="Zaremba-Niedzwiedzka K."/>
            <person name="Martijn J."/>
            <person name="Lind A.E."/>
            <person name="van Eijk R."/>
            <person name="Schleper C."/>
            <person name="Guy L."/>
            <person name="Ettema T.J."/>
        </authorList>
    </citation>
    <scope>NUCLEOTIDE SEQUENCE</scope>
</reference>
<sequence>MKKGLTIYSPMDISRHYHRLSDREKADILDHIINEDTIATSSFGFLRIAMGYELIGYNEYIKKSELP</sequence>